<dbReference type="SMART" id="SM00267">
    <property type="entry name" value="GGDEF"/>
    <property type="match status" value="1"/>
</dbReference>
<reference evidence="10 11" key="1">
    <citation type="journal article" date="2019" name="Int. J. Syst. Evol. Microbiol.">
        <title>The Global Catalogue of Microorganisms (GCM) 10K type strain sequencing project: providing services to taxonomists for standard genome sequencing and annotation.</title>
        <authorList>
            <consortium name="The Broad Institute Genomics Platform"/>
            <consortium name="The Broad Institute Genome Sequencing Center for Infectious Disease"/>
            <person name="Wu L."/>
            <person name="Ma J."/>
        </authorList>
    </citation>
    <scope>NUCLEOTIDE SEQUENCE [LARGE SCALE GENOMIC DNA]</scope>
    <source>
        <strain evidence="10 11">JCM 13008</strain>
    </source>
</reference>
<feature type="transmembrane region" description="Helical" evidence="6">
    <location>
        <begin position="209"/>
        <end position="227"/>
    </location>
</feature>
<dbReference type="Pfam" id="PF05231">
    <property type="entry name" value="MASE1"/>
    <property type="match status" value="1"/>
</dbReference>
<comment type="caution">
    <text evidence="10">The sequence shown here is derived from an EMBL/GenBank/DDBJ whole genome shotgun (WGS) entry which is preliminary data.</text>
</comment>
<dbReference type="SUPFAM" id="SSF55785">
    <property type="entry name" value="PYP-like sensor domain (PAS domain)"/>
    <property type="match status" value="1"/>
</dbReference>
<dbReference type="SUPFAM" id="SSF55073">
    <property type="entry name" value="Nucleotide cyclase"/>
    <property type="match status" value="1"/>
</dbReference>
<evidence type="ECO:0000259" key="9">
    <source>
        <dbReference type="PROSITE" id="PS50887"/>
    </source>
</evidence>
<dbReference type="SMART" id="SM00086">
    <property type="entry name" value="PAC"/>
    <property type="match status" value="1"/>
</dbReference>
<feature type="transmembrane region" description="Helical" evidence="6">
    <location>
        <begin position="101"/>
        <end position="119"/>
    </location>
</feature>
<evidence type="ECO:0000313" key="10">
    <source>
        <dbReference type="EMBL" id="GAA1102694.1"/>
    </source>
</evidence>
<evidence type="ECO:0000313" key="11">
    <source>
        <dbReference type="Proteomes" id="UP001501581"/>
    </source>
</evidence>
<dbReference type="Gene3D" id="3.30.70.270">
    <property type="match status" value="1"/>
</dbReference>
<dbReference type="PROSITE" id="PS50113">
    <property type="entry name" value="PAC"/>
    <property type="match status" value="1"/>
</dbReference>
<keyword evidence="5 6" id="KW-0472">Membrane</keyword>
<dbReference type="SMART" id="SM00091">
    <property type="entry name" value="PAS"/>
    <property type="match status" value="1"/>
</dbReference>
<evidence type="ECO:0000259" key="8">
    <source>
        <dbReference type="PROSITE" id="PS50113"/>
    </source>
</evidence>
<dbReference type="InterPro" id="IPR029787">
    <property type="entry name" value="Nucleotide_cyclase"/>
</dbReference>
<feature type="domain" description="PAS" evidence="7">
    <location>
        <begin position="324"/>
        <end position="371"/>
    </location>
</feature>
<dbReference type="InterPro" id="IPR007895">
    <property type="entry name" value="MASE1"/>
</dbReference>
<dbReference type="Pfam" id="PF00990">
    <property type="entry name" value="GGDEF"/>
    <property type="match status" value="1"/>
</dbReference>
<keyword evidence="2" id="KW-1003">Cell membrane</keyword>
<keyword evidence="3 6" id="KW-0812">Transmembrane</keyword>
<comment type="subcellular location">
    <subcellularLocation>
        <location evidence="1">Cell membrane</location>
        <topology evidence="1">Multi-pass membrane protein</topology>
    </subcellularLocation>
</comment>
<dbReference type="PANTHER" id="PTHR44757">
    <property type="entry name" value="DIGUANYLATE CYCLASE DGCP"/>
    <property type="match status" value="1"/>
</dbReference>
<name>A0ABN1TUP3_9ACTN</name>
<dbReference type="PANTHER" id="PTHR44757:SF2">
    <property type="entry name" value="BIOFILM ARCHITECTURE MAINTENANCE PROTEIN MBAA"/>
    <property type="match status" value="1"/>
</dbReference>
<dbReference type="InterPro" id="IPR043128">
    <property type="entry name" value="Rev_trsase/Diguanyl_cyclase"/>
</dbReference>
<organism evidence="10 11">
    <name type="scientific">Nocardioides dubius</name>
    <dbReference type="NCBI Taxonomy" id="317019"/>
    <lineage>
        <taxon>Bacteria</taxon>
        <taxon>Bacillati</taxon>
        <taxon>Actinomycetota</taxon>
        <taxon>Actinomycetes</taxon>
        <taxon>Propionibacteriales</taxon>
        <taxon>Nocardioidaceae</taxon>
        <taxon>Nocardioides</taxon>
    </lineage>
</organism>
<feature type="transmembrane region" description="Helical" evidence="6">
    <location>
        <begin position="76"/>
        <end position="95"/>
    </location>
</feature>
<dbReference type="InterPro" id="IPR000700">
    <property type="entry name" value="PAS-assoc_C"/>
</dbReference>
<feature type="transmembrane region" description="Helical" evidence="6">
    <location>
        <begin position="21"/>
        <end position="39"/>
    </location>
</feature>
<dbReference type="InterPro" id="IPR001610">
    <property type="entry name" value="PAC"/>
</dbReference>
<evidence type="ECO:0000256" key="3">
    <source>
        <dbReference type="ARBA" id="ARBA00022692"/>
    </source>
</evidence>
<dbReference type="NCBIfam" id="TIGR00254">
    <property type="entry name" value="GGDEF"/>
    <property type="match status" value="1"/>
</dbReference>
<dbReference type="CDD" id="cd00130">
    <property type="entry name" value="PAS"/>
    <property type="match status" value="1"/>
</dbReference>
<keyword evidence="4 6" id="KW-1133">Transmembrane helix</keyword>
<dbReference type="PROSITE" id="PS50112">
    <property type="entry name" value="PAS"/>
    <property type="match status" value="1"/>
</dbReference>
<accession>A0ABN1TUP3</accession>
<dbReference type="Proteomes" id="UP001501581">
    <property type="component" value="Unassembled WGS sequence"/>
</dbReference>
<feature type="transmembrane region" description="Helical" evidence="6">
    <location>
        <begin position="281"/>
        <end position="303"/>
    </location>
</feature>
<feature type="transmembrane region" description="Helical" evidence="6">
    <location>
        <begin position="170"/>
        <end position="189"/>
    </location>
</feature>
<dbReference type="Gene3D" id="3.30.450.20">
    <property type="entry name" value="PAS domain"/>
    <property type="match status" value="1"/>
</dbReference>
<evidence type="ECO:0000256" key="2">
    <source>
        <dbReference type="ARBA" id="ARBA00022475"/>
    </source>
</evidence>
<protein>
    <recommendedName>
        <fullName evidence="12">PAS domain S-box-containing protein/diguanylate cyclase (GGDEF) domain-containing protein</fullName>
    </recommendedName>
</protein>
<dbReference type="InterPro" id="IPR000014">
    <property type="entry name" value="PAS"/>
</dbReference>
<feature type="domain" description="PAC" evidence="8">
    <location>
        <begin position="407"/>
        <end position="459"/>
    </location>
</feature>
<sequence>MSQARRAVDRGPVPAPRSLTHTVLWALGAALVYAAAVALGRATRVTGSEIALIWPAAAVAVLWVSHARATGRRSVLVANCALLAVVSGTTSLATGSVPSSAIWFAVVNLTLAVATAILLTGREARPPQLRDPGDLARLLLATAGGSLIAATMATGYFAVTSSSESLHTTFAMFAVRNGVAILAGVAVAIKLRDSSWTASYVSKKRLLEGIAAVGFAAVTLVAVFWVYSDLPLAFVSLVPAMWIALRYSTTVSTVFLLAAGVFIVWTTLVGHGFDVDTAPMVRALLAQCMVGSLTCVVLALALFRDSRAALVAELEAAEARALADADFLAGVLDAATEQSIIGTDPTGIITAFNHGAELMLGWERDEMIGRNATELHLAAELEARSRELGVAAGFTVFSASAQRGRADVREWTYVRRDGTRLDVSLAVTATAGPDGEHTGYIGVATDITARKRAEADLQWLALNDPLTGLANRAHFMSELRAALTAGSSTRTGLVYLDLNGFKLVNDGWGHAEGDRLLVEVGDRLTRIAGDGPTVARLGGDEFAVLCRDVDEAELDLLARRINEELARPYELADGQLFDGLSASLGTALGEPDSESTALIERADQRMYAAKRARRARHPKPTPEVLRG</sequence>
<dbReference type="PROSITE" id="PS50887">
    <property type="entry name" value="GGDEF"/>
    <property type="match status" value="1"/>
</dbReference>
<dbReference type="InterPro" id="IPR035965">
    <property type="entry name" value="PAS-like_dom_sf"/>
</dbReference>
<dbReference type="EMBL" id="BAAALG010000008">
    <property type="protein sequence ID" value="GAA1102694.1"/>
    <property type="molecule type" value="Genomic_DNA"/>
</dbReference>
<gene>
    <name evidence="10" type="ORF">GCM10009668_21640</name>
</gene>
<keyword evidence="11" id="KW-1185">Reference proteome</keyword>
<evidence type="ECO:0000256" key="5">
    <source>
        <dbReference type="ARBA" id="ARBA00023136"/>
    </source>
</evidence>
<evidence type="ECO:0008006" key="12">
    <source>
        <dbReference type="Google" id="ProtNLM"/>
    </source>
</evidence>
<dbReference type="RefSeq" id="WP_343994225.1">
    <property type="nucleotide sequence ID" value="NZ_BAAALG010000008.1"/>
</dbReference>
<feature type="domain" description="GGDEF" evidence="9">
    <location>
        <begin position="489"/>
        <end position="624"/>
    </location>
</feature>
<evidence type="ECO:0000256" key="6">
    <source>
        <dbReference type="SAM" id="Phobius"/>
    </source>
</evidence>
<dbReference type="Pfam" id="PF13426">
    <property type="entry name" value="PAS_9"/>
    <property type="match status" value="1"/>
</dbReference>
<dbReference type="NCBIfam" id="TIGR00229">
    <property type="entry name" value="sensory_box"/>
    <property type="match status" value="1"/>
</dbReference>
<evidence type="ECO:0000259" key="7">
    <source>
        <dbReference type="PROSITE" id="PS50112"/>
    </source>
</evidence>
<feature type="transmembrane region" description="Helical" evidence="6">
    <location>
        <begin position="45"/>
        <end position="64"/>
    </location>
</feature>
<feature type="transmembrane region" description="Helical" evidence="6">
    <location>
        <begin position="247"/>
        <end position="269"/>
    </location>
</feature>
<evidence type="ECO:0000256" key="1">
    <source>
        <dbReference type="ARBA" id="ARBA00004651"/>
    </source>
</evidence>
<dbReference type="InterPro" id="IPR052155">
    <property type="entry name" value="Biofilm_reg_signaling"/>
</dbReference>
<dbReference type="CDD" id="cd01949">
    <property type="entry name" value="GGDEF"/>
    <property type="match status" value="1"/>
</dbReference>
<proteinExistence type="predicted"/>
<feature type="transmembrane region" description="Helical" evidence="6">
    <location>
        <begin position="139"/>
        <end position="158"/>
    </location>
</feature>
<dbReference type="InterPro" id="IPR000160">
    <property type="entry name" value="GGDEF_dom"/>
</dbReference>
<evidence type="ECO:0000256" key="4">
    <source>
        <dbReference type="ARBA" id="ARBA00022989"/>
    </source>
</evidence>